<dbReference type="SUPFAM" id="SSF53383">
    <property type="entry name" value="PLP-dependent transferases"/>
    <property type="match status" value="1"/>
</dbReference>
<evidence type="ECO:0000256" key="5">
    <source>
        <dbReference type="ARBA" id="ARBA00022898"/>
    </source>
</evidence>
<keyword evidence="10" id="KW-0456">Lyase</keyword>
<dbReference type="UniPathway" id="UPA00136">
    <property type="reaction ID" value="UER00202"/>
</dbReference>
<dbReference type="Gene3D" id="3.40.640.10">
    <property type="entry name" value="Type I PLP-dependent aspartate aminotransferase-like (Major domain)"/>
    <property type="match status" value="1"/>
</dbReference>
<evidence type="ECO:0000256" key="2">
    <source>
        <dbReference type="ARBA" id="ARBA00005038"/>
    </source>
</evidence>
<dbReference type="InterPro" id="IPR015421">
    <property type="entry name" value="PyrdxlP-dep_Trfase_major"/>
</dbReference>
<dbReference type="InterPro" id="IPR000277">
    <property type="entry name" value="Cys/Met-Metab_PyrdxlP-dep_enz"/>
</dbReference>
<dbReference type="AlphaFoldDB" id="A0A7U0YEP9"/>
<dbReference type="InterPro" id="IPR015422">
    <property type="entry name" value="PyrdxlP-dep_Trfase_small"/>
</dbReference>
<dbReference type="GO" id="GO:0019343">
    <property type="term" value="P:cysteine biosynthetic process via cystathionine"/>
    <property type="evidence" value="ECO:0007669"/>
    <property type="project" value="TreeGrafter"/>
</dbReference>
<dbReference type="GO" id="GO:0019346">
    <property type="term" value="P:transsulfuration"/>
    <property type="evidence" value="ECO:0007669"/>
    <property type="project" value="InterPro"/>
</dbReference>
<dbReference type="EMBL" id="MW361106">
    <property type="protein sequence ID" value="QQY02484.1"/>
    <property type="molecule type" value="mRNA"/>
</dbReference>
<comment type="cofactor">
    <cofactor evidence="1 9">
        <name>pyridoxal 5'-phosphate</name>
        <dbReference type="ChEBI" id="CHEBI:597326"/>
    </cofactor>
</comment>
<dbReference type="CDD" id="cd00614">
    <property type="entry name" value="CGS_like"/>
    <property type="match status" value="1"/>
</dbReference>
<keyword evidence="6" id="KW-0198">Cysteine biosynthesis</keyword>
<dbReference type="PIRSF" id="PIRSF001434">
    <property type="entry name" value="CGS"/>
    <property type="match status" value="1"/>
</dbReference>
<evidence type="ECO:0000256" key="7">
    <source>
        <dbReference type="ARBA" id="ARBA00029853"/>
    </source>
</evidence>
<evidence type="ECO:0000256" key="4">
    <source>
        <dbReference type="ARBA" id="ARBA00012085"/>
    </source>
</evidence>
<accession>A0A7U0YEP9</accession>
<evidence type="ECO:0000313" key="10">
    <source>
        <dbReference type="EMBL" id="QQY02484.1"/>
    </source>
</evidence>
<feature type="modified residue" description="N6-(pyridoxal phosphate)lysine" evidence="8">
    <location>
        <position position="227"/>
    </location>
</feature>
<organism evidence="10">
    <name type="scientific">Cryptocotyle lingua</name>
    <dbReference type="NCBI Taxonomy" id="66766"/>
    <lineage>
        <taxon>Eukaryota</taxon>
        <taxon>Metazoa</taxon>
        <taxon>Spiralia</taxon>
        <taxon>Lophotrochozoa</taxon>
        <taxon>Platyhelminthes</taxon>
        <taxon>Trematoda</taxon>
        <taxon>Digenea</taxon>
        <taxon>Opisthorchiida</taxon>
        <taxon>Opisthorchiata</taxon>
        <taxon>Heterophyidae</taxon>
        <taxon>Cryptocotyle</taxon>
    </lineage>
</organism>
<proteinExistence type="evidence at transcript level"/>
<dbReference type="Gene3D" id="3.90.1150.10">
    <property type="entry name" value="Aspartate Aminotransferase, domain 1"/>
    <property type="match status" value="1"/>
</dbReference>
<dbReference type="EC" id="4.4.1.1" evidence="4"/>
<dbReference type="GO" id="GO:0030170">
    <property type="term" value="F:pyridoxal phosphate binding"/>
    <property type="evidence" value="ECO:0007669"/>
    <property type="project" value="InterPro"/>
</dbReference>
<dbReference type="InterPro" id="IPR015424">
    <property type="entry name" value="PyrdxlP-dep_Trfase"/>
</dbReference>
<evidence type="ECO:0000256" key="3">
    <source>
        <dbReference type="ARBA" id="ARBA00009077"/>
    </source>
</evidence>
<evidence type="ECO:0000256" key="6">
    <source>
        <dbReference type="ARBA" id="ARBA00023192"/>
    </source>
</evidence>
<protein>
    <recommendedName>
        <fullName evidence="4">cystathionine gamma-lyase</fullName>
        <ecNumber evidence="4">4.4.1.1</ecNumber>
    </recommendedName>
    <alternativeName>
        <fullName evidence="7">Gamma-cystathionase</fullName>
    </alternativeName>
</protein>
<keyword evidence="6" id="KW-0028">Amino-acid biosynthesis</keyword>
<reference evidence="10" key="1">
    <citation type="submission" date="2020-12" db="EMBL/GenBank/DDBJ databases">
        <title>Neural signatures in transcriptome of heterophyid trematode Cryptocolyle lingua.</title>
        <authorList>
            <person name="Gorbushin A.M."/>
            <person name="Tolstenkov O."/>
        </authorList>
    </citation>
    <scope>NUCLEOTIDE SEQUENCE</scope>
</reference>
<comment type="similarity">
    <text evidence="3 9">Belongs to the trans-sulfuration enzymes family.</text>
</comment>
<dbReference type="InterPro" id="IPR054542">
    <property type="entry name" value="Cys_met_metab_PP"/>
</dbReference>
<dbReference type="GO" id="GO:0005737">
    <property type="term" value="C:cytoplasm"/>
    <property type="evidence" value="ECO:0007669"/>
    <property type="project" value="TreeGrafter"/>
</dbReference>
<keyword evidence="5 8" id="KW-0663">Pyridoxal phosphate</keyword>
<evidence type="ECO:0000256" key="8">
    <source>
        <dbReference type="PIRSR" id="PIRSR001434-2"/>
    </source>
</evidence>
<dbReference type="Pfam" id="PF01053">
    <property type="entry name" value="Cys_Met_Meta_PP"/>
    <property type="match status" value="1"/>
</dbReference>
<gene>
    <name evidence="10" type="primary">CTH</name>
</gene>
<evidence type="ECO:0000256" key="1">
    <source>
        <dbReference type="ARBA" id="ARBA00001933"/>
    </source>
</evidence>
<sequence>MIMEDFDTSFEKTLHYAYDFIDANFRPFEGIETVATRAGFKPFDLTCVGSPVVPPITLSTTFEQTEPGVAKYDYSRAGNFSRECLEKCIAELEHGDHCSVFSSGLACLGAIVQLLSAGDHLVAFDDMYGGSGRYLRTIATKTGISFTLVDMRNEDAFKAALQPNTKLVLAETPSNPLMRLINIRRISDIAHNYNKDIIVAVDNTFMSSYFQRPLDHGADISWHSLTKYMNGHSDVVMGALVTRNHPELPAKFAFTQLAGGAVPSPFDCFLCLRGLRTLPVRMRAHMRNALVVALMLEKHPNIEKVIYPALPSHPQHKLALEQMRGFNGMVTVYLKCTAKETVEFVKKVKLFALAESLGGYESLIEIPSIMTHSSVPYEIRLQNAISDNMLRLSVGLEDPKDLVRALYEGLDALTTVNDKE</sequence>
<dbReference type="GO" id="GO:0004123">
    <property type="term" value="F:cystathionine gamma-lyase activity"/>
    <property type="evidence" value="ECO:0007669"/>
    <property type="project" value="TreeGrafter"/>
</dbReference>
<name>A0A7U0YEP9_9TREM</name>
<evidence type="ECO:0000256" key="9">
    <source>
        <dbReference type="RuleBase" id="RU362118"/>
    </source>
</evidence>
<dbReference type="PANTHER" id="PTHR11808">
    <property type="entry name" value="TRANS-SULFURATION ENZYME FAMILY MEMBER"/>
    <property type="match status" value="1"/>
</dbReference>
<dbReference type="PANTHER" id="PTHR11808:SF15">
    <property type="entry name" value="CYSTATHIONINE GAMMA-LYASE"/>
    <property type="match status" value="1"/>
</dbReference>
<dbReference type="PROSITE" id="PS00868">
    <property type="entry name" value="CYS_MET_METAB_PP"/>
    <property type="match status" value="1"/>
</dbReference>
<comment type="pathway">
    <text evidence="2">Amino-acid biosynthesis; L-cysteine biosynthesis; L-cysteine from L-homocysteine and L-serine: step 2/2.</text>
</comment>
<dbReference type="FunFam" id="3.40.640.10:FF:000009">
    <property type="entry name" value="Cystathionine gamma-synthase homolog"/>
    <property type="match status" value="1"/>
</dbReference>